<protein>
    <recommendedName>
        <fullName evidence="1">Polysaccharide pyruvyl transferase domain-containing protein</fullName>
    </recommendedName>
</protein>
<reference evidence="2 3" key="1">
    <citation type="submission" date="2016-11" db="EMBL/GenBank/DDBJ databases">
        <title>Complete genome sequencing of Virgibacillus halodenitrificans PDB-F2.</title>
        <authorList>
            <person name="Sun Z."/>
            <person name="Zhou Y."/>
            <person name="Li H."/>
        </authorList>
    </citation>
    <scope>NUCLEOTIDE SEQUENCE [LARGE SCALE GENOMIC DNA]</scope>
    <source>
        <strain evidence="2 3">PDB-F2</strain>
    </source>
</reference>
<dbReference type="AlphaFoldDB" id="A0AAC9NLZ7"/>
<evidence type="ECO:0000313" key="2">
    <source>
        <dbReference type="EMBL" id="APC49615.1"/>
    </source>
</evidence>
<proteinExistence type="predicted"/>
<dbReference type="GeneID" id="71515931"/>
<organism evidence="2 3">
    <name type="scientific">Virgibacillus halodenitrificans</name>
    <name type="common">Bacillus halodenitrificans</name>
    <dbReference type="NCBI Taxonomy" id="1482"/>
    <lineage>
        <taxon>Bacteria</taxon>
        <taxon>Bacillati</taxon>
        <taxon>Bacillota</taxon>
        <taxon>Bacilli</taxon>
        <taxon>Bacillales</taxon>
        <taxon>Bacillaceae</taxon>
        <taxon>Virgibacillus</taxon>
    </lineage>
</organism>
<dbReference type="InterPro" id="IPR007345">
    <property type="entry name" value="Polysacch_pyruvyl_Trfase"/>
</dbReference>
<name>A0AAC9NLZ7_VIRHA</name>
<dbReference type="KEGG" id="vhl:BME96_16075"/>
<accession>A0AAC9NLZ7</accession>
<gene>
    <name evidence="2" type="ORF">BME96_16075</name>
</gene>
<dbReference type="Pfam" id="PF04230">
    <property type="entry name" value="PS_pyruv_trans"/>
    <property type="match status" value="1"/>
</dbReference>
<dbReference type="RefSeq" id="WP_071649620.1">
    <property type="nucleotide sequence ID" value="NZ_CP017962.1"/>
</dbReference>
<evidence type="ECO:0000259" key="1">
    <source>
        <dbReference type="Pfam" id="PF04230"/>
    </source>
</evidence>
<feature type="domain" description="Polysaccharide pyruvyl transferase" evidence="1">
    <location>
        <begin position="14"/>
        <end position="302"/>
    </location>
</feature>
<dbReference type="EMBL" id="CP017962">
    <property type="protein sequence ID" value="APC49615.1"/>
    <property type="molecule type" value="Genomic_DNA"/>
</dbReference>
<dbReference type="Proteomes" id="UP000182945">
    <property type="component" value="Chromosome"/>
</dbReference>
<evidence type="ECO:0000313" key="3">
    <source>
        <dbReference type="Proteomes" id="UP000182945"/>
    </source>
</evidence>
<sequence>MKKIGIITLNGYFNYGNRLQNFALQEILKSMNYEVETVRVEEESLKKLGKENILRSVKRIIKMLFFQRIREDKKYKNIRTERFMEFSRKYINESDYFICEGKVPEKRMLDFDYFVTGSDQVWNPLYNSQSSIYFLNFVPDYKRISYAASFGISDLPIECIPNYKKWLSELAHISVREEAGADIIKELTGRKAEVVLDPTLLLSKEQWLSISKESLDKPNQKYLLTYFLGEVSQENEIKIENIAAEKNLKIVQLANIKDKGAYIADPSEFIDYIYSAELFLTDSFHGSVFSILLEKPFVIFDREGSKKSMMSRINTLLSTFDLVNRKWENIDNTDDIYNVDYKHVKPILDLERKKSLLFIESSLGLDK</sequence>